<comment type="caution">
    <text evidence="2">The sequence shown here is derived from an EMBL/GenBank/DDBJ whole genome shotgun (WGS) entry which is preliminary data.</text>
</comment>
<reference evidence="2 3" key="1">
    <citation type="submission" date="2024-09" db="EMBL/GenBank/DDBJ databases">
        <title>Chromosome-scale assembly of Riccia fluitans.</title>
        <authorList>
            <person name="Paukszto L."/>
            <person name="Sawicki J."/>
            <person name="Karawczyk K."/>
            <person name="Piernik-Szablinska J."/>
            <person name="Szczecinska M."/>
            <person name="Mazdziarz M."/>
        </authorList>
    </citation>
    <scope>NUCLEOTIDE SEQUENCE [LARGE SCALE GENOMIC DNA]</scope>
    <source>
        <strain evidence="2">Rf_01</strain>
        <tissue evidence="2">Aerial parts of the thallus</tissue>
    </source>
</reference>
<proteinExistence type="predicted"/>
<sequence length="93" mass="10597">MRMSGGEMLKHATSEQRKRKEGVETNQRTCVDSTKPGVLSGRKRRNEDEKYQNRQLDPSNIDVQNGNNEEVDARGRRKRAKSNEAARKPPCGQ</sequence>
<feature type="region of interest" description="Disordered" evidence="1">
    <location>
        <begin position="1"/>
        <end position="93"/>
    </location>
</feature>
<name>A0ABD1YLK3_9MARC</name>
<evidence type="ECO:0000313" key="3">
    <source>
        <dbReference type="Proteomes" id="UP001605036"/>
    </source>
</evidence>
<evidence type="ECO:0000256" key="1">
    <source>
        <dbReference type="SAM" id="MobiDB-lite"/>
    </source>
</evidence>
<evidence type="ECO:0000313" key="2">
    <source>
        <dbReference type="EMBL" id="KAL2631580.1"/>
    </source>
</evidence>
<keyword evidence="3" id="KW-1185">Reference proteome</keyword>
<feature type="compositionally biased region" description="Polar residues" evidence="1">
    <location>
        <begin position="53"/>
        <end position="68"/>
    </location>
</feature>
<organism evidence="2 3">
    <name type="scientific">Riccia fluitans</name>
    <dbReference type="NCBI Taxonomy" id="41844"/>
    <lineage>
        <taxon>Eukaryota</taxon>
        <taxon>Viridiplantae</taxon>
        <taxon>Streptophyta</taxon>
        <taxon>Embryophyta</taxon>
        <taxon>Marchantiophyta</taxon>
        <taxon>Marchantiopsida</taxon>
        <taxon>Marchantiidae</taxon>
        <taxon>Marchantiales</taxon>
        <taxon>Ricciaceae</taxon>
        <taxon>Riccia</taxon>
    </lineage>
</organism>
<dbReference type="EMBL" id="JBHFFA010000004">
    <property type="protein sequence ID" value="KAL2631580.1"/>
    <property type="molecule type" value="Genomic_DNA"/>
</dbReference>
<dbReference type="Proteomes" id="UP001605036">
    <property type="component" value="Unassembled WGS sequence"/>
</dbReference>
<dbReference type="AlphaFoldDB" id="A0ABD1YLK3"/>
<protein>
    <submittedName>
        <fullName evidence="2">Uncharacterized protein</fullName>
    </submittedName>
</protein>
<feature type="compositionally biased region" description="Basic and acidic residues" evidence="1">
    <location>
        <begin position="8"/>
        <end position="23"/>
    </location>
</feature>
<gene>
    <name evidence="2" type="ORF">R1flu_016266</name>
</gene>
<accession>A0ABD1YLK3</accession>